<dbReference type="Proteomes" id="UP001159659">
    <property type="component" value="Unassembled WGS sequence"/>
</dbReference>
<dbReference type="AlphaFoldDB" id="A0AAV0UPX9"/>
<accession>A0AAV0UPX9</accession>
<sequence length="226" mass="25067">MRVAIESGLFASALGANLGAATMQIDAHEQPERKPPARAPLVRASTPSQEYSPFHSFGPRFPALPPQPQQVHTRAPADAPAQVAATVKEYIAGAYGAAHAATQPSRYEHQHMLVGTPNARQRKLTVRNFYGIELYRGLGSGFYDWGRTFLHRSTWRKRRMDCCGRRTTSITAAQAMKLFAQRKDPMRTWPEHFVYLMAVGDTRGGADSLVFDNIADIDPTGRQSSR</sequence>
<comment type="caution">
    <text evidence="1">The sequence shown here is derived from an EMBL/GenBank/DDBJ whole genome shotgun (WGS) entry which is preliminary data.</text>
</comment>
<dbReference type="EMBL" id="CANTFK010000986">
    <property type="protein sequence ID" value="CAI5738373.1"/>
    <property type="molecule type" value="Genomic_DNA"/>
</dbReference>
<evidence type="ECO:0000313" key="2">
    <source>
        <dbReference type="Proteomes" id="UP001159659"/>
    </source>
</evidence>
<protein>
    <submittedName>
        <fullName evidence="1">Uncharacterized protein</fullName>
    </submittedName>
</protein>
<evidence type="ECO:0000313" key="1">
    <source>
        <dbReference type="EMBL" id="CAI5738373.1"/>
    </source>
</evidence>
<organism evidence="1 2">
    <name type="scientific">Peronospora farinosa</name>
    <dbReference type="NCBI Taxonomy" id="134698"/>
    <lineage>
        <taxon>Eukaryota</taxon>
        <taxon>Sar</taxon>
        <taxon>Stramenopiles</taxon>
        <taxon>Oomycota</taxon>
        <taxon>Peronosporomycetes</taxon>
        <taxon>Peronosporales</taxon>
        <taxon>Peronosporaceae</taxon>
        <taxon>Peronospora</taxon>
    </lineage>
</organism>
<name>A0AAV0UPX9_9STRA</name>
<gene>
    <name evidence="1" type="ORF">PFR002_LOCUS8649</name>
</gene>
<reference evidence="1" key="1">
    <citation type="submission" date="2022-12" db="EMBL/GenBank/DDBJ databases">
        <authorList>
            <person name="Webb A."/>
        </authorList>
    </citation>
    <scope>NUCLEOTIDE SEQUENCE</scope>
    <source>
        <strain evidence="1">Pf2</strain>
    </source>
</reference>
<proteinExistence type="predicted"/>